<dbReference type="PANTHER" id="PTHR23406">
    <property type="entry name" value="MALIC ENZYME-RELATED"/>
    <property type="match status" value="1"/>
</dbReference>
<dbReference type="GO" id="GO:0004471">
    <property type="term" value="F:malate dehydrogenase (decarboxylating) (NAD+) activity"/>
    <property type="evidence" value="ECO:0007669"/>
    <property type="project" value="TreeGrafter"/>
</dbReference>
<feature type="binding site" evidence="6">
    <location>
        <position position="180"/>
    </location>
    <ligand>
        <name>(S)-malate</name>
        <dbReference type="ChEBI" id="CHEBI:15589"/>
    </ligand>
</feature>
<evidence type="ECO:0000259" key="10">
    <source>
        <dbReference type="SMART" id="SM00919"/>
    </source>
</evidence>
<dbReference type="NCBIfam" id="NF010052">
    <property type="entry name" value="PRK13529.1"/>
    <property type="match status" value="1"/>
</dbReference>
<proteinExistence type="inferred from homology"/>
<dbReference type="GO" id="GO:0005739">
    <property type="term" value="C:mitochondrion"/>
    <property type="evidence" value="ECO:0007669"/>
    <property type="project" value="TreeGrafter"/>
</dbReference>
<comment type="cofactor">
    <cofactor evidence="1">
        <name>Mn(2+)</name>
        <dbReference type="ChEBI" id="CHEBI:29035"/>
    </cofactor>
</comment>
<feature type="active site" description="Proton acceptor" evidence="5">
    <location>
        <position position="198"/>
    </location>
</feature>
<evidence type="ECO:0000313" key="12">
    <source>
        <dbReference type="EMBL" id="CZS93690.1"/>
    </source>
</evidence>
<dbReference type="GO" id="GO:0046872">
    <property type="term" value="F:metal ion binding"/>
    <property type="evidence" value="ECO:0007669"/>
    <property type="project" value="UniProtKB-KW"/>
</dbReference>
<dbReference type="PRINTS" id="PR00072">
    <property type="entry name" value="MALOXRDTASE"/>
</dbReference>
<evidence type="ECO:0000256" key="6">
    <source>
        <dbReference type="PIRSR" id="PIRSR000106-2"/>
    </source>
</evidence>
<evidence type="ECO:0000313" key="13">
    <source>
        <dbReference type="Proteomes" id="UP000178912"/>
    </source>
</evidence>
<comment type="similarity">
    <text evidence="2 8">Belongs to the malic enzymes family.</text>
</comment>
<evidence type="ECO:0000259" key="11">
    <source>
        <dbReference type="SMART" id="SM01274"/>
    </source>
</evidence>
<dbReference type="FunFam" id="3.40.50.720:FF:000182">
    <property type="entry name" value="NAD-dependent malic enzyme"/>
    <property type="match status" value="1"/>
</dbReference>
<accession>A0A1E1K708</accession>
<dbReference type="EMBL" id="FJUX01000016">
    <property type="protein sequence ID" value="CZS93690.1"/>
    <property type="molecule type" value="Genomic_DNA"/>
</dbReference>
<gene>
    <name evidence="12" type="ORF">RAG0_03857</name>
</gene>
<dbReference type="GO" id="GO:0051287">
    <property type="term" value="F:NAD binding"/>
    <property type="evidence" value="ECO:0007669"/>
    <property type="project" value="InterPro"/>
</dbReference>
<feature type="domain" description="Malic enzyme NAD-binding" evidence="10">
    <location>
        <begin position="292"/>
        <end position="547"/>
    </location>
</feature>
<feature type="domain" description="Malic enzyme N-terminal" evidence="11">
    <location>
        <begin position="104"/>
        <end position="282"/>
    </location>
</feature>
<feature type="binding site" evidence="6">
    <location>
        <position position="434"/>
    </location>
    <ligand>
        <name>(S)-malate</name>
        <dbReference type="ChEBI" id="CHEBI:15589"/>
    </ligand>
</feature>
<dbReference type="InterPro" id="IPR012302">
    <property type="entry name" value="Malic_NAD-bd"/>
</dbReference>
<comment type="cofactor">
    <cofactor evidence="7">
        <name>Mg(2+)</name>
        <dbReference type="ChEBI" id="CHEBI:18420"/>
    </cofactor>
    <cofactor evidence="7">
        <name>Mn(2+)</name>
        <dbReference type="ChEBI" id="CHEBI:29035"/>
    </cofactor>
    <text evidence="7">Divalent metal cations. Prefers magnesium or manganese.</text>
</comment>
<name>A0A1E1K708_9HELO</name>
<feature type="binding site" evidence="7">
    <location>
        <position position="269"/>
    </location>
    <ligand>
        <name>a divalent metal cation</name>
        <dbReference type="ChEBI" id="CHEBI:60240"/>
    </ligand>
</feature>
<evidence type="ECO:0000256" key="8">
    <source>
        <dbReference type="RuleBase" id="RU003426"/>
    </source>
</evidence>
<dbReference type="InterPro" id="IPR015884">
    <property type="entry name" value="Malic_enzyme_CS"/>
</dbReference>
<dbReference type="InterPro" id="IPR012301">
    <property type="entry name" value="Malic_N_dom"/>
</dbReference>
<dbReference type="OrthoDB" id="5365701at2759"/>
<sequence>MPGSPATTRLSSSVAATAAIKMSPDQSIQNESSNSPMENNSPSKQRANIHPDTSYSIELRKTFGVHGLTPPNVESHTLQLTRCLKQLASKTTPIEKYTYLSNLRNSNVHLFYRLVLTNFTTIAPLIYTPVVGEACLKWHEIYQQPEGLYISYKDRGHIYEVLQNWQQLNVEITVVTDGSRILGLGDLGINGMGIPVGKLALYTGCAGIRPEATLPLCLDLGTSNKELLASPLYMGAKMPKVSEQEEADFLDELMVALNKKWPGIVVQFEDFKNPFPALERYQHKYSMFNDDIQGTGAVILAGIINALKKSGVPVKEQRAVFMGAGSAGVGVAKQIVEYFIKEGLTEDEARRCFWFVDTKGLITDDRGDRLAQHKVYFSRDDNKGLQFKTLPEVVDFVKPTILMGLSTMRGIFDEHILKTMAKLNPNPIIFPLSNPSSNSECTFEEAIKHTNGTAIFASGSPFQPYLYNDEIMIPSQGNNMYVFPGIGLAAILGKSVHISNSMIYASAVALSNAITPAELTDGRLYPELDRIREVSVVVAREVIREAQRQGLDREPSIRDLGDRELDRWIRERMYDPTKGDVLRANL</sequence>
<dbReference type="SUPFAM" id="SSF53223">
    <property type="entry name" value="Aminoacid dehydrogenase-like, N-terminal domain"/>
    <property type="match status" value="1"/>
</dbReference>
<dbReference type="Gene3D" id="3.40.50.720">
    <property type="entry name" value="NAD(P)-binding Rossmann-like Domain"/>
    <property type="match status" value="1"/>
</dbReference>
<feature type="compositionally biased region" description="Low complexity" evidence="9">
    <location>
        <begin position="30"/>
        <end position="43"/>
    </location>
</feature>
<dbReference type="InterPro" id="IPR037062">
    <property type="entry name" value="Malic_N_dom_sf"/>
</dbReference>
<dbReference type="GO" id="GO:0006108">
    <property type="term" value="P:malate metabolic process"/>
    <property type="evidence" value="ECO:0007669"/>
    <property type="project" value="TreeGrafter"/>
</dbReference>
<evidence type="ECO:0000256" key="9">
    <source>
        <dbReference type="SAM" id="MobiDB-lite"/>
    </source>
</evidence>
<dbReference type="Proteomes" id="UP000178912">
    <property type="component" value="Unassembled WGS sequence"/>
</dbReference>
<evidence type="ECO:0000256" key="2">
    <source>
        <dbReference type="ARBA" id="ARBA00008785"/>
    </source>
</evidence>
<evidence type="ECO:0000256" key="5">
    <source>
        <dbReference type="PIRSR" id="PIRSR000106-1"/>
    </source>
</evidence>
<keyword evidence="13" id="KW-1185">Reference proteome</keyword>
<dbReference type="CDD" id="cd05312">
    <property type="entry name" value="NAD_bind_1_malic_enz"/>
    <property type="match status" value="1"/>
</dbReference>
<dbReference type="SUPFAM" id="SSF51735">
    <property type="entry name" value="NAD(P)-binding Rossmann-fold domains"/>
    <property type="match status" value="1"/>
</dbReference>
<feature type="binding site" evidence="6">
    <location>
        <position position="478"/>
    </location>
    <ligand>
        <name>(S)-malate</name>
        <dbReference type="ChEBI" id="CHEBI:15589"/>
    </ligand>
</feature>
<protein>
    <recommendedName>
        <fullName evidence="8">Malic enzyme</fullName>
    </recommendedName>
</protein>
<reference evidence="13" key="1">
    <citation type="submission" date="2016-03" db="EMBL/GenBank/DDBJ databases">
        <authorList>
            <person name="Guldener U."/>
        </authorList>
    </citation>
    <scope>NUCLEOTIDE SEQUENCE [LARGE SCALE GENOMIC DNA]</scope>
    <source>
        <strain evidence="13">04CH-RAC-A.6.1</strain>
    </source>
</reference>
<dbReference type="PROSITE" id="PS00331">
    <property type="entry name" value="MALIC_ENZYMES"/>
    <property type="match status" value="1"/>
</dbReference>
<dbReference type="PIRSF" id="PIRSF000106">
    <property type="entry name" value="ME"/>
    <property type="match status" value="1"/>
</dbReference>
<dbReference type="InterPro" id="IPR001891">
    <property type="entry name" value="Malic_OxRdtase"/>
</dbReference>
<evidence type="ECO:0000256" key="3">
    <source>
        <dbReference type="ARBA" id="ARBA00022723"/>
    </source>
</evidence>
<feature type="active site" description="Proton donor" evidence="5">
    <location>
        <position position="127"/>
    </location>
</feature>
<organism evidence="12 13">
    <name type="scientific">Rhynchosporium agropyri</name>
    <dbReference type="NCBI Taxonomy" id="914238"/>
    <lineage>
        <taxon>Eukaryota</taxon>
        <taxon>Fungi</taxon>
        <taxon>Dikarya</taxon>
        <taxon>Ascomycota</taxon>
        <taxon>Pezizomycotina</taxon>
        <taxon>Leotiomycetes</taxon>
        <taxon>Helotiales</taxon>
        <taxon>Ploettnerulaceae</taxon>
        <taxon>Rhynchosporium</taxon>
    </lineage>
</organism>
<dbReference type="InterPro" id="IPR046346">
    <property type="entry name" value="Aminoacid_DH-like_N_sf"/>
</dbReference>
<dbReference type="Pfam" id="PF03949">
    <property type="entry name" value="Malic_M"/>
    <property type="match status" value="1"/>
</dbReference>
<dbReference type="Pfam" id="PF00390">
    <property type="entry name" value="malic"/>
    <property type="match status" value="1"/>
</dbReference>
<keyword evidence="4 8" id="KW-0560">Oxidoreductase</keyword>
<dbReference type="AlphaFoldDB" id="A0A1E1K708"/>
<dbReference type="Gene3D" id="3.40.50.10380">
    <property type="entry name" value="Malic enzyme, N-terminal domain"/>
    <property type="match status" value="1"/>
</dbReference>
<keyword evidence="3 7" id="KW-0479">Metal-binding</keyword>
<dbReference type="SMART" id="SM01274">
    <property type="entry name" value="malic"/>
    <property type="match status" value="1"/>
</dbReference>
<evidence type="ECO:0000256" key="1">
    <source>
        <dbReference type="ARBA" id="ARBA00001936"/>
    </source>
</evidence>
<evidence type="ECO:0000256" key="4">
    <source>
        <dbReference type="ARBA" id="ARBA00023002"/>
    </source>
</evidence>
<feature type="compositionally biased region" description="Polar residues" evidence="9">
    <location>
        <begin position="1"/>
        <end position="15"/>
    </location>
</feature>
<dbReference type="PANTHER" id="PTHR23406:SF32">
    <property type="entry name" value="NADP-DEPENDENT MALIC ENZYME"/>
    <property type="match status" value="1"/>
</dbReference>
<dbReference type="InterPro" id="IPR036291">
    <property type="entry name" value="NAD(P)-bd_dom_sf"/>
</dbReference>
<dbReference type="SMART" id="SM00919">
    <property type="entry name" value="Malic_M"/>
    <property type="match status" value="1"/>
</dbReference>
<feature type="binding site" evidence="7">
    <location>
        <position position="291"/>
    </location>
    <ligand>
        <name>a divalent metal cation</name>
        <dbReference type="ChEBI" id="CHEBI:60240"/>
    </ligand>
</feature>
<evidence type="ECO:0000256" key="7">
    <source>
        <dbReference type="PIRSR" id="PIRSR000106-3"/>
    </source>
</evidence>
<feature type="binding site" evidence="7">
    <location>
        <position position="270"/>
    </location>
    <ligand>
        <name>a divalent metal cation</name>
        <dbReference type="ChEBI" id="CHEBI:60240"/>
    </ligand>
</feature>
<feature type="region of interest" description="Disordered" evidence="9">
    <location>
        <begin position="1"/>
        <end position="49"/>
    </location>
</feature>